<dbReference type="RefSeq" id="WP_176963926.1">
    <property type="nucleotide sequence ID" value="NZ_CP058215.1"/>
</dbReference>
<feature type="compositionally biased region" description="Polar residues" evidence="1">
    <location>
        <begin position="1"/>
        <end position="17"/>
    </location>
</feature>
<dbReference type="InterPro" id="IPR058373">
    <property type="entry name" value="DUF8060"/>
</dbReference>
<evidence type="ECO:0000256" key="1">
    <source>
        <dbReference type="SAM" id="MobiDB-lite"/>
    </source>
</evidence>
<evidence type="ECO:0000313" key="5">
    <source>
        <dbReference type="Proteomes" id="UP000509594"/>
    </source>
</evidence>
<feature type="transmembrane region" description="Helical" evidence="2">
    <location>
        <begin position="87"/>
        <end position="106"/>
    </location>
</feature>
<protein>
    <recommendedName>
        <fullName evidence="3">DUF8060 domain-containing protein</fullName>
    </recommendedName>
</protein>
<keyword evidence="2" id="KW-0472">Membrane</keyword>
<feature type="transmembrane region" description="Helical" evidence="2">
    <location>
        <begin position="45"/>
        <end position="67"/>
    </location>
</feature>
<keyword evidence="5" id="KW-1185">Reference proteome</keyword>
<keyword evidence="2" id="KW-0812">Transmembrane</keyword>
<feature type="region of interest" description="Disordered" evidence="1">
    <location>
        <begin position="1"/>
        <end position="25"/>
    </location>
</feature>
<sequence>MNEDNTGSRESITSDTAVTEEESMSKGYISRVRNTDKKNKSPEEYFRWAVFGITMLLLFIAAIQFYFSMQDAISTWFEWEYVSLFKSVYNLVIIGLCVYIIKLFVFRKQA</sequence>
<feature type="domain" description="DUF8060" evidence="3">
    <location>
        <begin position="12"/>
        <end position="105"/>
    </location>
</feature>
<dbReference type="Proteomes" id="UP000509594">
    <property type="component" value="Chromosome"/>
</dbReference>
<dbReference type="KEGG" id="mzi:HWN40_00505"/>
<name>A0A7D5I3I3_9EURY</name>
<dbReference type="EMBL" id="CP058215">
    <property type="protein sequence ID" value="QLC48863.1"/>
    <property type="molecule type" value="Genomic_DNA"/>
</dbReference>
<evidence type="ECO:0000256" key="2">
    <source>
        <dbReference type="SAM" id="Phobius"/>
    </source>
</evidence>
<evidence type="ECO:0000259" key="3">
    <source>
        <dbReference type="Pfam" id="PF26256"/>
    </source>
</evidence>
<organism evidence="4 5">
    <name type="scientific">Methanolobus zinderi</name>
    <dbReference type="NCBI Taxonomy" id="536044"/>
    <lineage>
        <taxon>Archaea</taxon>
        <taxon>Methanobacteriati</taxon>
        <taxon>Methanobacteriota</taxon>
        <taxon>Stenosarchaea group</taxon>
        <taxon>Methanomicrobia</taxon>
        <taxon>Methanosarcinales</taxon>
        <taxon>Methanosarcinaceae</taxon>
        <taxon>Methanolobus</taxon>
    </lineage>
</organism>
<keyword evidence="2" id="KW-1133">Transmembrane helix</keyword>
<dbReference type="GeneID" id="55820110"/>
<accession>A0A7D5I3I3</accession>
<dbReference type="OrthoDB" id="121880at2157"/>
<reference evidence="4 5" key="1">
    <citation type="submission" date="2020-06" db="EMBL/GenBank/DDBJ databases">
        <title>Methanolobus halotolerans sp. nov., isolated from a saline lake Tus in Siberia.</title>
        <authorList>
            <person name="Shen Y."/>
            <person name="Chen S.-C."/>
            <person name="Lai M.-C."/>
            <person name="Huang H.-H."/>
            <person name="Chiu H.-H."/>
            <person name="Tang S.-L."/>
            <person name="Rogozin D.Y."/>
            <person name="Degermendzhy A.G."/>
        </authorList>
    </citation>
    <scope>NUCLEOTIDE SEQUENCE [LARGE SCALE GENOMIC DNA]</scope>
    <source>
        <strain evidence="4 5">DSM 21339</strain>
    </source>
</reference>
<dbReference type="AlphaFoldDB" id="A0A7D5I3I3"/>
<dbReference type="Pfam" id="PF26256">
    <property type="entry name" value="DUF8060"/>
    <property type="match status" value="1"/>
</dbReference>
<gene>
    <name evidence="4" type="ORF">HWN40_00505</name>
</gene>
<evidence type="ECO:0000313" key="4">
    <source>
        <dbReference type="EMBL" id="QLC48863.1"/>
    </source>
</evidence>
<proteinExistence type="predicted"/>